<feature type="non-terminal residue" evidence="1">
    <location>
        <position position="1"/>
    </location>
</feature>
<organism evidence="1 2">
    <name type="scientific">Trifolium medium</name>
    <dbReference type="NCBI Taxonomy" id="97028"/>
    <lineage>
        <taxon>Eukaryota</taxon>
        <taxon>Viridiplantae</taxon>
        <taxon>Streptophyta</taxon>
        <taxon>Embryophyta</taxon>
        <taxon>Tracheophyta</taxon>
        <taxon>Spermatophyta</taxon>
        <taxon>Magnoliopsida</taxon>
        <taxon>eudicotyledons</taxon>
        <taxon>Gunneridae</taxon>
        <taxon>Pentapetalae</taxon>
        <taxon>rosids</taxon>
        <taxon>fabids</taxon>
        <taxon>Fabales</taxon>
        <taxon>Fabaceae</taxon>
        <taxon>Papilionoideae</taxon>
        <taxon>50 kb inversion clade</taxon>
        <taxon>NPAAA clade</taxon>
        <taxon>Hologalegina</taxon>
        <taxon>IRL clade</taxon>
        <taxon>Trifolieae</taxon>
        <taxon>Trifolium</taxon>
    </lineage>
</organism>
<protein>
    <submittedName>
        <fullName evidence="1">Uncharacterized protein</fullName>
    </submittedName>
</protein>
<dbReference type="Proteomes" id="UP000265520">
    <property type="component" value="Unassembled WGS sequence"/>
</dbReference>
<keyword evidence="2" id="KW-1185">Reference proteome</keyword>
<dbReference type="EMBL" id="LXQA010160532">
    <property type="protein sequence ID" value="MCI27628.1"/>
    <property type="molecule type" value="Genomic_DNA"/>
</dbReference>
<name>A0A392QTK9_9FABA</name>
<evidence type="ECO:0000313" key="2">
    <source>
        <dbReference type="Proteomes" id="UP000265520"/>
    </source>
</evidence>
<accession>A0A392QTK9</accession>
<comment type="caution">
    <text evidence="1">The sequence shown here is derived from an EMBL/GenBank/DDBJ whole genome shotgun (WGS) entry which is preliminary data.</text>
</comment>
<sequence>VGCLVLIGVGCCAV</sequence>
<reference evidence="1 2" key="1">
    <citation type="journal article" date="2018" name="Front. Plant Sci.">
        <title>Red Clover (Trifolium pratense) and Zigzag Clover (T. medium) - A Picture of Genomic Similarities and Differences.</title>
        <authorList>
            <person name="Dluhosova J."/>
            <person name="Istvanek J."/>
            <person name="Nedelnik J."/>
            <person name="Repkova J."/>
        </authorList>
    </citation>
    <scope>NUCLEOTIDE SEQUENCE [LARGE SCALE GENOMIC DNA]</scope>
    <source>
        <strain evidence="2">cv. 10/8</strain>
        <tissue evidence="1">Leaf</tissue>
    </source>
</reference>
<proteinExistence type="predicted"/>
<evidence type="ECO:0000313" key="1">
    <source>
        <dbReference type="EMBL" id="MCI27628.1"/>
    </source>
</evidence>